<keyword evidence="3" id="KW-1185">Reference proteome</keyword>
<dbReference type="PANTHER" id="PTHR24148:SF64">
    <property type="entry name" value="HETEROKARYON INCOMPATIBILITY DOMAIN-CONTAINING PROTEIN"/>
    <property type="match status" value="1"/>
</dbReference>
<comment type="caution">
    <text evidence="2">The sequence shown here is derived from an EMBL/GenBank/DDBJ whole genome shotgun (WGS) entry which is preliminary data.</text>
</comment>
<protein>
    <recommendedName>
        <fullName evidence="1">Heterokaryon incompatibility domain-containing protein</fullName>
    </recommendedName>
</protein>
<dbReference type="Pfam" id="PF06985">
    <property type="entry name" value="HET"/>
    <property type="match status" value="1"/>
</dbReference>
<organism evidence="2 3">
    <name type="scientific">Cladophialophora psammophila CBS 110553</name>
    <dbReference type="NCBI Taxonomy" id="1182543"/>
    <lineage>
        <taxon>Eukaryota</taxon>
        <taxon>Fungi</taxon>
        <taxon>Dikarya</taxon>
        <taxon>Ascomycota</taxon>
        <taxon>Pezizomycotina</taxon>
        <taxon>Eurotiomycetes</taxon>
        <taxon>Chaetothyriomycetidae</taxon>
        <taxon>Chaetothyriales</taxon>
        <taxon>Herpotrichiellaceae</taxon>
        <taxon>Cladophialophora</taxon>
    </lineage>
</organism>
<dbReference type="InterPro" id="IPR010730">
    <property type="entry name" value="HET"/>
</dbReference>
<dbReference type="InterPro" id="IPR052895">
    <property type="entry name" value="HetReg/Transcr_Mod"/>
</dbReference>
<name>W9X7E5_9EURO</name>
<evidence type="ECO:0000313" key="2">
    <source>
        <dbReference type="EMBL" id="EXJ73265.1"/>
    </source>
</evidence>
<gene>
    <name evidence="2" type="ORF">A1O5_03025</name>
</gene>
<feature type="domain" description="Heterokaryon incompatibility" evidence="1">
    <location>
        <begin position="3"/>
        <end position="112"/>
    </location>
</feature>
<evidence type="ECO:0000313" key="3">
    <source>
        <dbReference type="Proteomes" id="UP000019471"/>
    </source>
</evidence>
<dbReference type="OrthoDB" id="2157530at2759"/>
<evidence type="ECO:0000259" key="1">
    <source>
        <dbReference type="Pfam" id="PF06985"/>
    </source>
</evidence>
<dbReference type="RefSeq" id="XP_007741828.1">
    <property type="nucleotide sequence ID" value="XM_007743638.1"/>
</dbReference>
<dbReference type="AlphaFoldDB" id="W9X7E5"/>
<reference evidence="2 3" key="1">
    <citation type="submission" date="2013-03" db="EMBL/GenBank/DDBJ databases">
        <title>The Genome Sequence of Cladophialophora psammophila CBS 110553.</title>
        <authorList>
            <consortium name="The Broad Institute Genomics Platform"/>
            <person name="Cuomo C."/>
            <person name="de Hoog S."/>
            <person name="Gorbushina A."/>
            <person name="Walker B."/>
            <person name="Young S.K."/>
            <person name="Zeng Q."/>
            <person name="Gargeya S."/>
            <person name="Fitzgerald M."/>
            <person name="Haas B."/>
            <person name="Abouelleil A."/>
            <person name="Allen A.W."/>
            <person name="Alvarado L."/>
            <person name="Arachchi H.M."/>
            <person name="Berlin A.M."/>
            <person name="Chapman S.B."/>
            <person name="Gainer-Dewar J."/>
            <person name="Goldberg J."/>
            <person name="Griggs A."/>
            <person name="Gujja S."/>
            <person name="Hansen M."/>
            <person name="Howarth C."/>
            <person name="Imamovic A."/>
            <person name="Ireland A."/>
            <person name="Larimer J."/>
            <person name="McCowan C."/>
            <person name="Murphy C."/>
            <person name="Pearson M."/>
            <person name="Poon T.W."/>
            <person name="Priest M."/>
            <person name="Roberts A."/>
            <person name="Saif S."/>
            <person name="Shea T."/>
            <person name="Sisk P."/>
            <person name="Sykes S."/>
            <person name="Wortman J."/>
            <person name="Nusbaum C."/>
            <person name="Birren B."/>
        </authorList>
    </citation>
    <scope>NUCLEOTIDE SEQUENCE [LARGE SCALE GENOMIC DNA]</scope>
    <source>
        <strain evidence="2 3">CBS 110553</strain>
    </source>
</reference>
<dbReference type="PANTHER" id="PTHR24148">
    <property type="entry name" value="ANKYRIN REPEAT DOMAIN-CONTAINING PROTEIN 39 HOMOLOG-RELATED"/>
    <property type="match status" value="1"/>
</dbReference>
<dbReference type="EMBL" id="AMGX01000004">
    <property type="protein sequence ID" value="EXJ73265.1"/>
    <property type="molecule type" value="Genomic_DNA"/>
</dbReference>
<dbReference type="STRING" id="1182543.W9X7E5"/>
<dbReference type="GeneID" id="19187755"/>
<dbReference type="HOGENOM" id="CLU_004184_7_3_1"/>
<sequence length="429" mass="48350">MLICINQSDVAERGSQVALMDKVYSTAQKVVIWLGEDNQHTELGMETIALIQRRILTETHSLPVDASDHEQYRAMADVFTEFLARPDSESWALGVVALYIRPWWRRVWTMQEVAPAQLAKAHCGCDHLAWEQFVLFSDYLTMLLIVEVFRRHIARTDTGRQALGGLPSIVVTARLVWNMRDRRNSGKINPSYMVLITFDRLVTDPRDKIYGLLALVNDGATLQPNYNRSVREVYIEGFKAMLQNANDAVLVLEGVPIDVLDFVGDPAPPVQDNKFRGLQSSVKDTIYRWKRLGLGLEGSPGAYVTGESTSSAFWRTIVIDQKLVDYHPNFRMMAKERDQIRLDVPDVAIPPATPEQEEHLIRVLDSPGASGGSMSHLSNRRFFRRQKGHIGLAYLAVQKGDIACVLLGGDVPYILRPLDNGRYSMLGGW</sequence>
<dbReference type="Proteomes" id="UP000019471">
    <property type="component" value="Unassembled WGS sequence"/>
</dbReference>
<proteinExistence type="predicted"/>
<accession>W9X7E5</accession>